<dbReference type="STRING" id="45351.A7RK94"/>
<evidence type="ECO:0000256" key="1">
    <source>
        <dbReference type="ARBA" id="ARBA00010617"/>
    </source>
</evidence>
<keyword evidence="2 7" id="KW-0349">Heme</keyword>
<evidence type="ECO:0000256" key="4">
    <source>
        <dbReference type="ARBA" id="ARBA00023002"/>
    </source>
</evidence>
<dbReference type="GO" id="GO:0016712">
    <property type="term" value="F:oxidoreductase activity, acting on paired donors, with incorporation or reduction of molecular oxygen, reduced flavin or flavoprotein as one donor, and incorporation of one atom of oxygen"/>
    <property type="evidence" value="ECO:0000318"/>
    <property type="project" value="GO_Central"/>
</dbReference>
<proteinExistence type="inferred from homology"/>
<dbReference type="AlphaFoldDB" id="A7RK94"/>
<dbReference type="InterPro" id="IPR001128">
    <property type="entry name" value="Cyt_P450"/>
</dbReference>
<dbReference type="KEGG" id="nve:5520363"/>
<dbReference type="PRINTS" id="PR00385">
    <property type="entry name" value="P450"/>
</dbReference>
<dbReference type="eggNOG" id="KOG0156">
    <property type="taxonomic scope" value="Eukaryota"/>
</dbReference>
<dbReference type="InParanoid" id="A7RK94"/>
<dbReference type="OMA" id="NAHACAL"/>
<keyword evidence="4 8" id="KW-0560">Oxidoreductase</keyword>
<dbReference type="GO" id="GO:0005737">
    <property type="term" value="C:cytoplasm"/>
    <property type="evidence" value="ECO:0000318"/>
    <property type="project" value="GO_Central"/>
</dbReference>
<evidence type="ECO:0000256" key="6">
    <source>
        <dbReference type="ARBA" id="ARBA00023033"/>
    </source>
</evidence>
<keyword evidence="10" id="KW-1185">Reference proteome</keyword>
<dbReference type="PANTHER" id="PTHR24289">
    <property type="entry name" value="STEROID 17-ALPHA-HYDROXYLASE/17,20 LYASE"/>
    <property type="match status" value="1"/>
</dbReference>
<gene>
    <name evidence="9" type="ORF">NEMVEDRAFT_v1g238893</name>
</gene>
<keyword evidence="3 7" id="KW-0479">Metal-binding</keyword>
<name>A7RK94_NEMVE</name>
<dbReference type="CDD" id="cd11027">
    <property type="entry name" value="CYP17A1-like"/>
    <property type="match status" value="1"/>
</dbReference>
<dbReference type="EMBL" id="DS469515">
    <property type="protein sequence ID" value="EDO48207.1"/>
    <property type="molecule type" value="Genomic_DNA"/>
</dbReference>
<dbReference type="OrthoDB" id="1418422at2759"/>
<dbReference type="PANTHER" id="PTHR24289:SF1">
    <property type="entry name" value="STEROID 17-ALPHA-HYDROXYLASE_17,20 LYASE"/>
    <property type="match status" value="1"/>
</dbReference>
<dbReference type="InterPro" id="IPR036396">
    <property type="entry name" value="Cyt_P450_sf"/>
</dbReference>
<protein>
    <recommendedName>
        <fullName evidence="11">Cytochrome P450</fullName>
    </recommendedName>
</protein>
<dbReference type="GO" id="GO:0005506">
    <property type="term" value="F:iron ion binding"/>
    <property type="evidence" value="ECO:0007669"/>
    <property type="project" value="InterPro"/>
</dbReference>
<dbReference type="Proteomes" id="UP000001593">
    <property type="component" value="Unassembled WGS sequence"/>
</dbReference>
<dbReference type="PROSITE" id="PS00086">
    <property type="entry name" value="CYTOCHROME_P450"/>
    <property type="match status" value="1"/>
</dbReference>
<evidence type="ECO:0008006" key="11">
    <source>
        <dbReference type="Google" id="ProtNLM"/>
    </source>
</evidence>
<feature type="binding site" description="axial binding residue" evidence="7">
    <location>
        <position position="439"/>
    </location>
    <ligand>
        <name>heme</name>
        <dbReference type="ChEBI" id="CHEBI:30413"/>
    </ligand>
    <ligandPart>
        <name>Fe</name>
        <dbReference type="ChEBI" id="CHEBI:18248"/>
    </ligandPart>
</feature>
<dbReference type="PRINTS" id="PR00463">
    <property type="entry name" value="EP450I"/>
</dbReference>
<dbReference type="FunFam" id="1.10.630.10:FF:000094">
    <property type="entry name" value="cytochrome P450 2J6-like"/>
    <property type="match status" value="1"/>
</dbReference>
<keyword evidence="5 7" id="KW-0408">Iron</keyword>
<dbReference type="InterPro" id="IPR017972">
    <property type="entry name" value="Cyt_P450_CS"/>
</dbReference>
<accession>A7RK94</accession>
<dbReference type="GO" id="GO:0006082">
    <property type="term" value="P:organic acid metabolic process"/>
    <property type="evidence" value="ECO:0000318"/>
    <property type="project" value="GO_Central"/>
</dbReference>
<evidence type="ECO:0000256" key="3">
    <source>
        <dbReference type="ARBA" id="ARBA00022723"/>
    </source>
</evidence>
<dbReference type="PhylomeDB" id="A7RK94"/>
<evidence type="ECO:0000256" key="2">
    <source>
        <dbReference type="ARBA" id="ARBA00022617"/>
    </source>
</evidence>
<keyword evidence="6 8" id="KW-0503">Monooxygenase</keyword>
<sequence length="493" mass="55783">MLVEFAILAASLFIFYHLFLEFRGSNLPPGPRPLPLIGNLNLLSKQMHLSFTELEKTYGKVYRLYLGHKLAIVLSGDAIKEALVRQPRNFAGRPVLNPQLKSALNRGPGLTVMDYGETWKLFRKLGHSTIKVYGENRLQDVIKDEVLELCNRLESSAGKPFDITQQSGIAVTNVICTKLFGTRYQIDDPEFLRVYEIHDKLSRIGFGGNLVTNIFPSLASILPFSEKQRDLIQIGQERYEILERKYQEHVKTFDPENIRDYTDALLKAKQDAEQEDKSSKEHLQESTIIMAGLATLFIAGSETTSTTLGWAVIYLLHNPDVQERLHKEIDDVIGRDAFPQLSKRKELPVLEAFTAETLRLANLAPLAIPHKARERSTLQGFEIPEGTTVFANLWSLHHDPTVWKDPFTFNLDRFLDEEGKFKAPVGGTFLPFGAGPRVCLGEVLARSELFLFLSRMLQRFEFVNPPGCELPSMEGDLGVVLHPMPYTVCVRSR</sequence>
<evidence type="ECO:0000256" key="5">
    <source>
        <dbReference type="ARBA" id="ARBA00023004"/>
    </source>
</evidence>
<evidence type="ECO:0000256" key="7">
    <source>
        <dbReference type="PIRSR" id="PIRSR602401-1"/>
    </source>
</evidence>
<dbReference type="GO" id="GO:0006805">
    <property type="term" value="P:xenobiotic metabolic process"/>
    <property type="evidence" value="ECO:0000318"/>
    <property type="project" value="GO_Central"/>
</dbReference>
<evidence type="ECO:0000313" key="9">
    <source>
        <dbReference type="EMBL" id="EDO48207.1"/>
    </source>
</evidence>
<dbReference type="InterPro" id="IPR002401">
    <property type="entry name" value="Cyt_P450_E_grp-I"/>
</dbReference>
<evidence type="ECO:0000256" key="8">
    <source>
        <dbReference type="RuleBase" id="RU000461"/>
    </source>
</evidence>
<dbReference type="HOGENOM" id="CLU_001570_22_0_1"/>
<dbReference type="Gene3D" id="1.10.630.10">
    <property type="entry name" value="Cytochrome P450"/>
    <property type="match status" value="1"/>
</dbReference>
<dbReference type="Pfam" id="PF00067">
    <property type="entry name" value="p450"/>
    <property type="match status" value="1"/>
</dbReference>
<evidence type="ECO:0000313" key="10">
    <source>
        <dbReference type="Proteomes" id="UP000001593"/>
    </source>
</evidence>
<organism evidence="9 10">
    <name type="scientific">Nematostella vectensis</name>
    <name type="common">Starlet sea anemone</name>
    <dbReference type="NCBI Taxonomy" id="45351"/>
    <lineage>
        <taxon>Eukaryota</taxon>
        <taxon>Metazoa</taxon>
        <taxon>Cnidaria</taxon>
        <taxon>Anthozoa</taxon>
        <taxon>Hexacorallia</taxon>
        <taxon>Actiniaria</taxon>
        <taxon>Edwardsiidae</taxon>
        <taxon>Nematostella</taxon>
    </lineage>
</organism>
<dbReference type="SUPFAM" id="SSF48264">
    <property type="entry name" value="Cytochrome P450"/>
    <property type="match status" value="1"/>
</dbReference>
<comment type="similarity">
    <text evidence="1 8">Belongs to the cytochrome P450 family.</text>
</comment>
<reference evidence="9 10" key="1">
    <citation type="journal article" date="2007" name="Science">
        <title>Sea anemone genome reveals ancestral eumetazoan gene repertoire and genomic organization.</title>
        <authorList>
            <person name="Putnam N.H."/>
            <person name="Srivastava M."/>
            <person name="Hellsten U."/>
            <person name="Dirks B."/>
            <person name="Chapman J."/>
            <person name="Salamov A."/>
            <person name="Terry A."/>
            <person name="Shapiro H."/>
            <person name="Lindquist E."/>
            <person name="Kapitonov V.V."/>
            <person name="Jurka J."/>
            <person name="Genikhovich G."/>
            <person name="Grigoriev I.V."/>
            <person name="Lucas S.M."/>
            <person name="Steele R.E."/>
            <person name="Finnerty J.R."/>
            <person name="Technau U."/>
            <person name="Martindale M.Q."/>
            <person name="Rokhsar D.S."/>
        </authorList>
    </citation>
    <scope>NUCLEOTIDE SEQUENCE [LARGE SCALE GENOMIC DNA]</scope>
    <source>
        <strain evidence="10">CH2 X CH6</strain>
    </source>
</reference>
<comment type="cofactor">
    <cofactor evidence="7">
        <name>heme</name>
        <dbReference type="ChEBI" id="CHEBI:30413"/>
    </cofactor>
</comment>
<dbReference type="GO" id="GO:0020037">
    <property type="term" value="F:heme binding"/>
    <property type="evidence" value="ECO:0000318"/>
    <property type="project" value="GO_Central"/>
</dbReference>